<dbReference type="InterPro" id="IPR025166">
    <property type="entry name" value="Integrase_DNA_bind_dom"/>
</dbReference>
<evidence type="ECO:0000256" key="2">
    <source>
        <dbReference type="ARBA" id="ARBA00022908"/>
    </source>
</evidence>
<dbReference type="PANTHER" id="PTHR30629">
    <property type="entry name" value="PROPHAGE INTEGRASE"/>
    <property type="match status" value="1"/>
</dbReference>
<dbReference type="PANTHER" id="PTHR30629:SF2">
    <property type="entry name" value="PROPHAGE INTEGRASE INTS-RELATED"/>
    <property type="match status" value="1"/>
</dbReference>
<sequence length="446" mass="48624">MAKVHFTTNAIDALPPPAGVHRIDYDATGDIPGFAIQTTRSGTKTFLLVYVAKQTGRERRMVLGKYGPAPSLSLSAARKEAKQKRAQVEMGGDPWLDAKQERQRAEDAAARRSATLGGLLQAYADHLKAAGKPSWKEVNAAVNRHVIKGRPRLAAAAADAITVDDVMPLFHDLTKAGKLREAEKLRAYLRAAYTAARKARNDAGMFAFSGFRIAVNPLQDLDVTRPKEAAARAHQAAAERKWALTEAQLAAYWRRIHADTSSTGAALRFHLLTGGQRVDQLSRLAASDYDADQKTVTLHDTKGRRSHAYAHVVPLIPDAQKALDAMRGDAGDHLFTISAGKDGAVYTTVRAAMRAVADAMLAAKEIDRPFSPGVIRKTVETRLAAKGVPDEVLARLLSHGLGGVQARNYNAHHYDDEKRLALRRLRSMLEPKGKASNVTQFRKRSG</sequence>
<keyword evidence="3 6" id="KW-0238">DNA-binding</keyword>
<dbReference type="Pfam" id="PF00589">
    <property type="entry name" value="Phage_integrase"/>
    <property type="match status" value="1"/>
</dbReference>
<keyword evidence="2" id="KW-0229">DNA integration</keyword>
<dbReference type="InterPro" id="IPR002104">
    <property type="entry name" value="Integrase_catalytic"/>
</dbReference>
<dbReference type="InterPro" id="IPR038488">
    <property type="entry name" value="Integrase_DNA-bd_sf"/>
</dbReference>
<evidence type="ECO:0000313" key="7">
    <source>
        <dbReference type="Proteomes" id="UP001165293"/>
    </source>
</evidence>
<name>A0ABS8JLJ6_9GAMM</name>
<comment type="similarity">
    <text evidence="1">Belongs to the 'phage' integrase family.</text>
</comment>
<keyword evidence="4" id="KW-0233">DNA recombination</keyword>
<dbReference type="EMBL" id="JAJGAK010000005">
    <property type="protein sequence ID" value="MCC8364489.1"/>
    <property type="molecule type" value="Genomic_DNA"/>
</dbReference>
<organism evidence="6 7">
    <name type="scientific">Noviluteimonas lactosilytica</name>
    <dbReference type="NCBI Taxonomy" id="2888523"/>
    <lineage>
        <taxon>Bacteria</taxon>
        <taxon>Pseudomonadati</taxon>
        <taxon>Pseudomonadota</taxon>
        <taxon>Gammaproteobacteria</taxon>
        <taxon>Lysobacterales</taxon>
        <taxon>Lysobacteraceae</taxon>
        <taxon>Noviluteimonas</taxon>
    </lineage>
</organism>
<reference evidence="6" key="1">
    <citation type="submission" date="2021-10" db="EMBL/GenBank/DDBJ databases">
        <authorList>
            <person name="Lyu M."/>
            <person name="Wang X."/>
            <person name="Meng X."/>
            <person name="Xu K."/>
        </authorList>
    </citation>
    <scope>NUCLEOTIDE SEQUENCE</scope>
    <source>
        <strain evidence="6">A6</strain>
    </source>
</reference>
<dbReference type="InterPro" id="IPR011010">
    <property type="entry name" value="DNA_brk_join_enz"/>
</dbReference>
<evidence type="ECO:0000256" key="3">
    <source>
        <dbReference type="ARBA" id="ARBA00023125"/>
    </source>
</evidence>
<evidence type="ECO:0000256" key="1">
    <source>
        <dbReference type="ARBA" id="ARBA00008857"/>
    </source>
</evidence>
<dbReference type="SUPFAM" id="SSF56349">
    <property type="entry name" value="DNA breaking-rejoining enzymes"/>
    <property type="match status" value="1"/>
</dbReference>
<evidence type="ECO:0000313" key="6">
    <source>
        <dbReference type="EMBL" id="MCC8364489.1"/>
    </source>
</evidence>
<dbReference type="Proteomes" id="UP001165293">
    <property type="component" value="Unassembled WGS sequence"/>
</dbReference>
<evidence type="ECO:0000259" key="5">
    <source>
        <dbReference type="PROSITE" id="PS51898"/>
    </source>
</evidence>
<gene>
    <name evidence="6" type="ORF">LK996_15565</name>
</gene>
<dbReference type="PROSITE" id="PS51898">
    <property type="entry name" value="TYR_RECOMBINASE"/>
    <property type="match status" value="1"/>
</dbReference>
<dbReference type="Gene3D" id="3.30.160.390">
    <property type="entry name" value="Integrase, DNA-binding domain"/>
    <property type="match status" value="1"/>
</dbReference>
<dbReference type="Gene3D" id="1.10.443.10">
    <property type="entry name" value="Intergrase catalytic core"/>
    <property type="match status" value="1"/>
</dbReference>
<dbReference type="Gene3D" id="1.10.150.130">
    <property type="match status" value="1"/>
</dbReference>
<comment type="caution">
    <text evidence="6">The sequence shown here is derived from an EMBL/GenBank/DDBJ whole genome shotgun (WGS) entry which is preliminary data.</text>
</comment>
<dbReference type="GO" id="GO:0003677">
    <property type="term" value="F:DNA binding"/>
    <property type="evidence" value="ECO:0007669"/>
    <property type="project" value="UniProtKB-KW"/>
</dbReference>
<dbReference type="InterPro" id="IPR013762">
    <property type="entry name" value="Integrase-like_cat_sf"/>
</dbReference>
<dbReference type="RefSeq" id="WP_230528291.1">
    <property type="nucleotide sequence ID" value="NZ_JAJGAK010000005.1"/>
</dbReference>
<evidence type="ECO:0000256" key="4">
    <source>
        <dbReference type="ARBA" id="ARBA00023172"/>
    </source>
</evidence>
<dbReference type="InterPro" id="IPR050808">
    <property type="entry name" value="Phage_Integrase"/>
</dbReference>
<protein>
    <submittedName>
        <fullName evidence="6">Integrase arm-type DNA-binding domain-containing protein</fullName>
    </submittedName>
</protein>
<accession>A0ABS8JLJ6</accession>
<keyword evidence="7" id="KW-1185">Reference proteome</keyword>
<dbReference type="InterPro" id="IPR010998">
    <property type="entry name" value="Integrase_recombinase_N"/>
</dbReference>
<proteinExistence type="inferred from homology"/>
<feature type="domain" description="Tyr recombinase" evidence="5">
    <location>
        <begin position="239"/>
        <end position="423"/>
    </location>
</feature>
<dbReference type="Pfam" id="PF13356">
    <property type="entry name" value="Arm-DNA-bind_3"/>
    <property type="match status" value="1"/>
</dbReference>